<evidence type="ECO:0000313" key="1">
    <source>
        <dbReference type="EMBL" id="MDR9758140.1"/>
    </source>
</evidence>
<dbReference type="EMBL" id="JAVLSH010000001">
    <property type="protein sequence ID" value="MDR9758140.1"/>
    <property type="molecule type" value="Genomic_DNA"/>
</dbReference>
<protein>
    <recommendedName>
        <fullName evidence="3">ABC transporter ATP-binding protein</fullName>
    </recommendedName>
</protein>
<evidence type="ECO:0000313" key="2">
    <source>
        <dbReference type="Proteomes" id="UP001269402"/>
    </source>
</evidence>
<comment type="caution">
    <text evidence="1">The sequence shown here is derived from an EMBL/GenBank/DDBJ whole genome shotgun (WGS) entry which is preliminary data.</text>
</comment>
<dbReference type="Proteomes" id="UP001269402">
    <property type="component" value="Unassembled WGS sequence"/>
</dbReference>
<name>A0AAW8NUZ4_9HYPH</name>
<sequence>MSSERRIDSISAVEAGLRAYDEALIVVSHDETFLESIGIEGRLELAGGVRRVD</sequence>
<evidence type="ECO:0008006" key="3">
    <source>
        <dbReference type="Google" id="ProtNLM"/>
    </source>
</evidence>
<organism evidence="1 2">
    <name type="scientific">Rhizobium redzepovicii</name>
    <dbReference type="NCBI Taxonomy" id="2867518"/>
    <lineage>
        <taxon>Bacteria</taxon>
        <taxon>Pseudomonadati</taxon>
        <taxon>Pseudomonadota</taxon>
        <taxon>Alphaproteobacteria</taxon>
        <taxon>Hyphomicrobiales</taxon>
        <taxon>Rhizobiaceae</taxon>
        <taxon>Rhizobium/Agrobacterium group</taxon>
        <taxon>Rhizobium</taxon>
    </lineage>
</organism>
<dbReference type="AlphaFoldDB" id="A0AAW8NUZ4"/>
<proteinExistence type="predicted"/>
<dbReference type="RefSeq" id="WP_165503949.1">
    <property type="nucleotide sequence ID" value="NZ_JAILYG010000011.1"/>
</dbReference>
<accession>A0AAW8NUZ4</accession>
<keyword evidence="2" id="KW-1185">Reference proteome</keyword>
<reference evidence="2" key="1">
    <citation type="submission" date="2023-07" db="EMBL/GenBank/DDBJ databases">
        <title>Genomic characterization of faba bean (Vicia faba) microsymbionts in Mexican soils.</title>
        <authorList>
            <person name="Rivera Orduna F.N."/>
            <person name="Guevara-Luna J."/>
            <person name="Yan J."/>
            <person name="Arroyo-Herrera I."/>
            <person name="Li Y."/>
            <person name="Vasquez-Murrieta M.S."/>
            <person name="Wang E.T."/>
        </authorList>
    </citation>
    <scope>NUCLEOTIDE SEQUENCE [LARGE SCALE GENOMIC DNA]</scope>
    <source>
        <strain evidence="2">CH6</strain>
    </source>
</reference>
<gene>
    <name evidence="1" type="ORF">RJJ37_00565</name>
</gene>